<evidence type="ECO:0000313" key="1">
    <source>
        <dbReference type="EMBL" id="AYN66234.1"/>
    </source>
</evidence>
<dbReference type="EMBL" id="CP032050">
    <property type="protein sequence ID" value="AYN66234.1"/>
    <property type="molecule type" value="Genomic_DNA"/>
</dbReference>
<reference evidence="1 2" key="1">
    <citation type="submission" date="2018-08" db="EMBL/GenBank/DDBJ databases">
        <title>The reduced genetic potential of extracellular carbohydrate catabolism in Euzebyella marina RN62, a Flavobacteriia bacterium isolated from the hadal water.</title>
        <authorList>
            <person name="Xue C."/>
        </authorList>
    </citation>
    <scope>NUCLEOTIDE SEQUENCE [LARGE SCALE GENOMIC DNA]</scope>
    <source>
        <strain evidence="1 2">RN62</strain>
    </source>
</reference>
<keyword evidence="2" id="KW-1185">Reference proteome</keyword>
<gene>
    <name evidence="1" type="ORF">D1013_01955</name>
</gene>
<sequence length="186" mass="20906">MGEAKEKLQKAKTGFSNATSIVKDVSSMESKIEELKEATPLTHEQLKSWLPHELDDMKRTAFKTGQAGMYKVNSVEGVYKNEDNGREVKITIVDGAGPTGSMMAAGYGMLGNLDMEEEDEQKHRKVVEVGGVKAQQTHYKKRNNTQLMFSYRNRFLATFFGNEIGPEESWKLVKQLKLEALVELAE</sequence>
<dbReference type="OrthoDB" id="1257726at2"/>
<organism evidence="1 2">
    <name type="scientific">Euzebyella marina</name>
    <dbReference type="NCBI Taxonomy" id="1761453"/>
    <lineage>
        <taxon>Bacteria</taxon>
        <taxon>Pseudomonadati</taxon>
        <taxon>Bacteroidota</taxon>
        <taxon>Flavobacteriia</taxon>
        <taxon>Flavobacteriales</taxon>
        <taxon>Flavobacteriaceae</taxon>
        <taxon>Euzebyella</taxon>
    </lineage>
</organism>
<protein>
    <submittedName>
        <fullName evidence="1">Uncharacterized protein</fullName>
    </submittedName>
</protein>
<name>A0A3G2L1T9_9FLAO</name>
<dbReference type="KEGG" id="emar:D1013_01955"/>
<proteinExistence type="predicted"/>
<evidence type="ECO:0000313" key="2">
    <source>
        <dbReference type="Proteomes" id="UP000276309"/>
    </source>
</evidence>
<dbReference type="Proteomes" id="UP000276309">
    <property type="component" value="Chromosome"/>
</dbReference>
<dbReference type="AlphaFoldDB" id="A0A3G2L1T9"/>
<accession>A0A3G2L1T9</accession>